<dbReference type="InterPro" id="IPR036188">
    <property type="entry name" value="FAD/NAD-bd_sf"/>
</dbReference>
<dbReference type="PANTHER" id="PTHR11787">
    <property type="entry name" value="RAB GDP-DISSOCIATION INHIBITOR"/>
    <property type="match status" value="1"/>
</dbReference>
<dbReference type="GO" id="GO:0005092">
    <property type="term" value="F:GDP-dissociation inhibitor activity"/>
    <property type="evidence" value="ECO:0007669"/>
    <property type="project" value="UniProtKB-UniRule"/>
</dbReference>
<dbReference type="SUPFAM" id="SSF51905">
    <property type="entry name" value="FAD/NAD(P)-binding domain"/>
    <property type="match status" value="1"/>
</dbReference>
<dbReference type="OrthoDB" id="1923006at2759"/>
<sequence>MESLSDTQWDVVISGTGLQQSLFALESALSRSGKNILHVDPNEYYGEAEAVLSLQEVDEWAANHQSAQGDGVFAAAQATRPGGAESLSSSRAYSLALAPQLIHTRSELLSKLVSSKAFRQLEFLAVGSFYILQPKTSESSSTHSLSRIPSTREDVFTNTTISAKAKRGLMKFLKFVLDYDSEPQADVWKPHASDSLASFLATEFKLDADLQAYIITLTLGLDGKISTEAGLVAIHRHLTSMGVFGPGFAAVYPKWGGLSEVAQVGCRAGAVGGAVYMLGVGIKDVQKISAAAETPEEFNVVLTNDMTVKSKAIVRALGKPAGESRRLSRLTAIVNSGLPSIFETVTEGAPVPAVAVVAIPAGTTLGEDGASSEYPIYALVHSSDAGECPTGQCVLYLSSLTSPNAQTHLEKALSSLLTSLSQSSEESPKVLYQLYYEQTGVDAPSVEIDGQTAEFSLLPLDLAFNDSVLDSVKSAWEMINLNATDEERAEYLVFTDREGADAEDEFDD</sequence>
<comment type="similarity">
    <text evidence="1 2">Belongs to the Rab GDI family.</text>
</comment>
<dbReference type="Gene3D" id="3.30.519.10">
    <property type="entry name" value="Guanine Nucleotide Dissociation Inhibitor, domain 2"/>
    <property type="match status" value="1"/>
</dbReference>
<evidence type="ECO:0000313" key="3">
    <source>
        <dbReference type="EMBL" id="PTB41454.1"/>
    </source>
</evidence>
<dbReference type="InterPro" id="IPR017230">
    <property type="entry name" value="Mrs6"/>
</dbReference>
<reference evidence="3 4" key="1">
    <citation type="submission" date="2016-07" db="EMBL/GenBank/DDBJ databases">
        <title>Multiple horizontal gene transfer events from other fungi enriched the ability of initially mycotrophic Trichoderma (Ascomycota) to feed on dead plant biomass.</title>
        <authorList>
            <consortium name="DOE Joint Genome Institute"/>
            <person name="Aerts A."/>
            <person name="Atanasova L."/>
            <person name="Chenthamara K."/>
            <person name="Zhang J."/>
            <person name="Grujic M."/>
            <person name="Henrissat B."/>
            <person name="Kuo A."/>
            <person name="Salamov A."/>
            <person name="Lipzen A."/>
            <person name="Labutti K."/>
            <person name="Barry K."/>
            <person name="Miao Y."/>
            <person name="Rahimi M.J."/>
            <person name="Shen Q."/>
            <person name="Grigoriev I.V."/>
            <person name="Kubicek C.P."/>
            <person name="Druzhinina I.S."/>
        </authorList>
    </citation>
    <scope>NUCLEOTIDE SEQUENCE [LARGE SCALE GENOMIC DNA]</scope>
    <source>
        <strain evidence="3 4">CBS 433.97</strain>
    </source>
</reference>
<evidence type="ECO:0000256" key="2">
    <source>
        <dbReference type="PIRNR" id="PIRNR037514"/>
    </source>
</evidence>
<evidence type="ECO:0000313" key="4">
    <source>
        <dbReference type="Proteomes" id="UP000240493"/>
    </source>
</evidence>
<dbReference type="Proteomes" id="UP000240493">
    <property type="component" value="Unassembled WGS sequence"/>
</dbReference>
<dbReference type="PRINTS" id="PR00891">
    <property type="entry name" value="RABGDIREP"/>
</dbReference>
<protein>
    <recommendedName>
        <fullName evidence="2">Rab proteins geranylgeranyltransferase</fullName>
    </recommendedName>
</protein>
<organism evidence="3 4">
    <name type="scientific">Trichoderma asperellum (strain ATCC 204424 / CBS 433.97 / NBRC 101777)</name>
    <dbReference type="NCBI Taxonomy" id="1042311"/>
    <lineage>
        <taxon>Eukaryota</taxon>
        <taxon>Fungi</taxon>
        <taxon>Dikarya</taxon>
        <taxon>Ascomycota</taxon>
        <taxon>Pezizomycotina</taxon>
        <taxon>Sordariomycetes</taxon>
        <taxon>Hypocreomycetidae</taxon>
        <taxon>Hypocreales</taxon>
        <taxon>Hypocreaceae</taxon>
        <taxon>Trichoderma</taxon>
    </lineage>
</organism>
<evidence type="ECO:0000256" key="1">
    <source>
        <dbReference type="ARBA" id="ARBA00005593"/>
    </source>
</evidence>
<dbReference type="STRING" id="1042311.A0A2T3Z9G5"/>
<keyword evidence="4" id="KW-1185">Reference proteome</keyword>
<dbReference type="PIRSF" id="PIRSF037514">
    <property type="entry name" value="Rab_ger_ger_transf_A_fun"/>
    <property type="match status" value="1"/>
</dbReference>
<dbReference type="GO" id="GO:0005634">
    <property type="term" value="C:nucleus"/>
    <property type="evidence" value="ECO:0007669"/>
    <property type="project" value="TreeGrafter"/>
</dbReference>
<gene>
    <name evidence="3" type="ORF">M441DRAFT_166788</name>
</gene>
<dbReference type="InterPro" id="IPR018203">
    <property type="entry name" value="GDP_dissociation_inhibitor"/>
</dbReference>
<dbReference type="Pfam" id="PF00996">
    <property type="entry name" value="GDI"/>
    <property type="match status" value="1"/>
</dbReference>
<dbReference type="PANTHER" id="PTHR11787:SF4">
    <property type="entry name" value="CHM, RAB ESCORT PROTEIN 1"/>
    <property type="match status" value="1"/>
</dbReference>
<accession>A0A2T3Z9G5</accession>
<dbReference type="Gene3D" id="3.50.50.60">
    <property type="entry name" value="FAD/NAD(P)-binding domain"/>
    <property type="match status" value="1"/>
</dbReference>
<dbReference type="AlphaFoldDB" id="A0A2T3Z9G5"/>
<dbReference type="EMBL" id="KZ679261">
    <property type="protein sequence ID" value="PTB41454.1"/>
    <property type="molecule type" value="Genomic_DNA"/>
</dbReference>
<dbReference type="Gene3D" id="1.10.405.10">
    <property type="entry name" value="Guanine Nucleotide Dissociation Inhibitor, domain 1"/>
    <property type="match status" value="1"/>
</dbReference>
<name>A0A2T3Z9G5_TRIA4</name>
<dbReference type="GO" id="GO:0016192">
    <property type="term" value="P:vesicle-mediated transport"/>
    <property type="evidence" value="ECO:0007669"/>
    <property type="project" value="TreeGrafter"/>
</dbReference>
<dbReference type="GO" id="GO:0005829">
    <property type="term" value="C:cytosol"/>
    <property type="evidence" value="ECO:0007669"/>
    <property type="project" value="TreeGrafter"/>
</dbReference>
<proteinExistence type="inferred from homology"/>
<dbReference type="SUPFAM" id="SSF54373">
    <property type="entry name" value="FAD-linked reductases, C-terminal domain"/>
    <property type="match status" value="1"/>
</dbReference>
<dbReference type="GO" id="GO:0005968">
    <property type="term" value="C:Rab-protein geranylgeranyltransferase complex"/>
    <property type="evidence" value="ECO:0007669"/>
    <property type="project" value="TreeGrafter"/>
</dbReference>
<dbReference type="GO" id="GO:0007264">
    <property type="term" value="P:small GTPase-mediated signal transduction"/>
    <property type="evidence" value="ECO:0007669"/>
    <property type="project" value="UniProtKB-UniRule"/>
</dbReference>